<dbReference type="SUPFAM" id="SSF56219">
    <property type="entry name" value="DNase I-like"/>
    <property type="match status" value="1"/>
</dbReference>
<dbReference type="Gene3D" id="3.60.10.10">
    <property type="entry name" value="Endonuclease/exonuclease/phosphatase"/>
    <property type="match status" value="1"/>
</dbReference>
<evidence type="ECO:0000313" key="2">
    <source>
        <dbReference type="Proteomes" id="UP000288024"/>
    </source>
</evidence>
<comment type="caution">
    <text evidence="1">The sequence shown here is derived from an EMBL/GenBank/DDBJ whole genome shotgun (WGS) entry which is preliminary data.</text>
</comment>
<reference evidence="1 2" key="1">
    <citation type="submission" date="2019-01" db="EMBL/GenBank/DDBJ databases">
        <title>Bacillus sp. M5HDSG1-1, whole genome shotgun sequence.</title>
        <authorList>
            <person name="Tuo L."/>
        </authorList>
    </citation>
    <scope>NUCLEOTIDE SEQUENCE [LARGE SCALE GENOMIC DNA]</scope>
    <source>
        <strain evidence="1 2">M5HDSG1-1</strain>
    </source>
</reference>
<evidence type="ECO:0008006" key="3">
    <source>
        <dbReference type="Google" id="ProtNLM"/>
    </source>
</evidence>
<name>A0A437K447_9BACI</name>
<keyword evidence="2" id="KW-1185">Reference proteome</keyword>
<dbReference type="EMBL" id="RZTZ01000018">
    <property type="protein sequence ID" value="RVT57226.1"/>
    <property type="molecule type" value="Genomic_DNA"/>
</dbReference>
<organism evidence="1 2">
    <name type="scientific">Niallia taxi</name>
    <dbReference type="NCBI Taxonomy" id="2499688"/>
    <lineage>
        <taxon>Bacteria</taxon>
        <taxon>Bacillati</taxon>
        <taxon>Bacillota</taxon>
        <taxon>Bacilli</taxon>
        <taxon>Bacillales</taxon>
        <taxon>Bacillaceae</taxon>
        <taxon>Niallia</taxon>
    </lineage>
</organism>
<protein>
    <recommendedName>
        <fullName evidence="3">Endonuclease/exonuclease/phosphatase domain-containing protein</fullName>
    </recommendedName>
</protein>
<accession>A0A437K447</accession>
<proteinExistence type="predicted"/>
<gene>
    <name evidence="1" type="ORF">EM808_25145</name>
</gene>
<dbReference type="RefSeq" id="WP_127742044.1">
    <property type="nucleotide sequence ID" value="NZ_RZTZ01000018.1"/>
</dbReference>
<dbReference type="InterPro" id="IPR036691">
    <property type="entry name" value="Endo/exonu/phosph_ase_sf"/>
</dbReference>
<dbReference type="Proteomes" id="UP000288024">
    <property type="component" value="Unassembled WGS sequence"/>
</dbReference>
<evidence type="ECO:0000313" key="1">
    <source>
        <dbReference type="EMBL" id="RVT57226.1"/>
    </source>
</evidence>
<sequence length="97" mass="11384">MKLLTLNCHSWQEENQIEKINILHTIQEKSYDMIGLQEVNQLIVEEYIYINVKSSNFAYILLKELEKIGVTEYTLVLGLLNEIKNIYEKGLAILINR</sequence>
<dbReference type="AlphaFoldDB" id="A0A437K447"/>